<keyword evidence="3" id="KW-0720">Serine protease</keyword>
<evidence type="ECO:0000313" key="6">
    <source>
        <dbReference type="EMBL" id="WYY00589.1"/>
    </source>
</evidence>
<dbReference type="Gene3D" id="3.40.50.200">
    <property type="entry name" value="Peptidase S8/S53 domain"/>
    <property type="match status" value="1"/>
</dbReference>
<evidence type="ECO:0000256" key="2">
    <source>
        <dbReference type="ARBA" id="ARBA00022801"/>
    </source>
</evidence>
<dbReference type="Proteomes" id="UP001451606">
    <property type="component" value="Chromosome"/>
</dbReference>
<keyword evidence="4" id="KW-1133">Transmembrane helix</keyword>
<keyword evidence="1" id="KW-0645">Protease</keyword>
<dbReference type="PANTHER" id="PTHR14218:SF15">
    <property type="entry name" value="TRIPEPTIDYL-PEPTIDASE 1"/>
    <property type="match status" value="1"/>
</dbReference>
<dbReference type="PANTHER" id="PTHR14218">
    <property type="entry name" value="PROTEASE S8 TRIPEPTIDYL PEPTIDASE I CLN2"/>
    <property type="match status" value="1"/>
</dbReference>
<dbReference type="AlphaFoldDB" id="A0AAX4NHP7"/>
<dbReference type="InterPro" id="IPR008969">
    <property type="entry name" value="CarboxyPept-like_regulatory"/>
</dbReference>
<dbReference type="CDD" id="cd04056">
    <property type="entry name" value="Peptidases_S53"/>
    <property type="match status" value="1"/>
</dbReference>
<organism evidence="6 7">
    <name type="scientific">Oxyplasma meridianum</name>
    <dbReference type="NCBI Taxonomy" id="3073602"/>
    <lineage>
        <taxon>Archaea</taxon>
        <taxon>Methanobacteriati</taxon>
        <taxon>Thermoplasmatota</taxon>
        <taxon>Thermoplasmata</taxon>
        <taxon>Thermoplasmatales</taxon>
        <taxon>Thermoplasmataceae</taxon>
        <taxon>Oxyplasma</taxon>
    </lineage>
</organism>
<feature type="transmembrane region" description="Helical" evidence="4">
    <location>
        <begin position="1125"/>
        <end position="1146"/>
    </location>
</feature>
<proteinExistence type="predicted"/>
<dbReference type="EMBL" id="CP133772">
    <property type="protein sequence ID" value="WYY00589.1"/>
    <property type="molecule type" value="Genomic_DNA"/>
</dbReference>
<dbReference type="GeneID" id="95967904"/>
<evidence type="ECO:0000259" key="5">
    <source>
        <dbReference type="PROSITE" id="PS51695"/>
    </source>
</evidence>
<reference evidence="6 7" key="1">
    <citation type="submission" date="2023-09" db="EMBL/GenBank/DDBJ databases">
        <authorList>
            <person name="Golyshina O.V."/>
            <person name="Lunev E.A."/>
            <person name="Bargiela R."/>
            <person name="Gaines M.C."/>
            <person name="Daum B."/>
            <person name="Bale N.J."/>
            <person name="Koenen M."/>
            <person name="Sinninghe Damst J.S."/>
            <person name="Yakimov M."/>
            <person name="Golyshin P.N."/>
        </authorList>
    </citation>
    <scope>NUCLEOTIDE SEQUENCE [LARGE SCALE GENOMIC DNA]</scope>
    <source>
        <strain evidence="6 7">M1</strain>
    </source>
</reference>
<keyword evidence="7" id="KW-1185">Reference proteome</keyword>
<evidence type="ECO:0000313" key="7">
    <source>
        <dbReference type="Proteomes" id="UP001451606"/>
    </source>
</evidence>
<dbReference type="PROSITE" id="PS00138">
    <property type="entry name" value="SUBTILASE_SER"/>
    <property type="match status" value="1"/>
</dbReference>
<dbReference type="InterPro" id="IPR036852">
    <property type="entry name" value="Peptidase_S8/S53_dom_sf"/>
</dbReference>
<dbReference type="KEGG" id="omr:OXIME_001167"/>
<gene>
    <name evidence="6" type="ORF">OXIME_001167</name>
</gene>
<keyword evidence="4" id="KW-0812">Transmembrane</keyword>
<evidence type="ECO:0000256" key="4">
    <source>
        <dbReference type="SAM" id="Phobius"/>
    </source>
</evidence>
<evidence type="ECO:0000256" key="1">
    <source>
        <dbReference type="ARBA" id="ARBA00022670"/>
    </source>
</evidence>
<dbReference type="SUPFAM" id="SSF49464">
    <property type="entry name" value="Carboxypeptidase regulatory domain-like"/>
    <property type="match status" value="1"/>
</dbReference>
<dbReference type="Gene3D" id="2.60.40.1120">
    <property type="entry name" value="Carboxypeptidase-like, regulatory domain"/>
    <property type="match status" value="1"/>
</dbReference>
<dbReference type="GO" id="GO:0006508">
    <property type="term" value="P:proteolysis"/>
    <property type="evidence" value="ECO:0007669"/>
    <property type="project" value="UniProtKB-KW"/>
</dbReference>
<accession>A0AAX4NHP7</accession>
<dbReference type="RefSeq" id="WP_393970923.1">
    <property type="nucleotide sequence ID" value="NZ_CP133772.1"/>
</dbReference>
<sequence>MTLTRIQAVAIIWIMIMVLAVPAITDNNTSYNANNADFSTYNTGTWALNASGWKLYYTVYDPSQTNFTDSVIMHYLSSIGVPAQNYGVFLNFNLNSSMKKNVDNFLNGIKSVFGIEYAETSGSVNVYPNILYSSVPNQLGMSNSYYVPQQIASAYDFNWAYHHNIKGNGTTIGIVDAYGDPNIEYDLGAFDNSTGLPSADLKVIYVSGKSSQSSFNNSWAIETATDVEWAHAMAPYAKIVLLLADSSSFSAMQRAVEYAVNNKISDTLSFSWGSPESGVANSTLSSFNLVLQAATDEGISIFAASGDNGAYDNTNKLTVNFPASSPYVTSVGGTSLYYNNGVFSQLAWGGNLSGKSYGSGGGYSSYFSKPYWQMAPSLNDSITQRGVPDVSLDADNNTGVVIISEGKAYKVGGTSIATPMWAAIGSLIDQYNGRKMGLLNPMFYQISRTDYYGKAFTQITSGGNGYYSAHSGWNPVTGLGTPNVSELLNVSADMLLPYGSNVIINSGNFSYNGVSAVVNLSGPNSANQFGNGSTLYYVSLFSNNSNFIRFGLDRNSTAIFPMFQFDQGGVWINETYDLPGGSSNKILTSGNPGYNVSIIFRNDTVSLSVNGTNVGKRNIFPQFQGSMEASYGVEQLNSKDNLTPVAGGSFSNLSVYANTSTMPVTSMFETHFSGVTDQLNYSNLSIFSADGLYQVENGYSNNSAYINGSASPSSALSISYNLSFSSPVNGTFKLHGKSENVKWEVNGTPITGSTYSFPSHGYYNVSAYQNENSSILSSGGIGKYLASREVFIPVVLRSHINITSNISYDMTPKVSLTLNGLYSFTLDGETAIPVLSGSNSISARLFGFMEINKNVTGGEDYNFTISALPVYMKVFVNPGYANVTANQIPFKETNGVYTLSTFPREVFLNASAEAYKPASNKVSLKPGITYSTSLYLTPLHAIQKITGRVIDRIFKYGLYGVNVSSNSSNYFFTNATGYYVFYNSYETKNLTFSRPGYNSATVEVDSTANETINVPLVPMDINASSLFSVNLGRYFPFLFSLAYISWSGTPVSPQLFGSYQIIYADNSHMDNPAYLNISNPGTQSSVLAGIFPGKTYYVTINMYLRNGQIVTGNTITISYANLIDLAANLVILTGVIIYTYIAAGFIRRRINRKKSN</sequence>
<keyword evidence="4" id="KW-0472">Membrane</keyword>
<dbReference type="SUPFAM" id="SSF52743">
    <property type="entry name" value="Subtilisin-like"/>
    <property type="match status" value="1"/>
</dbReference>
<dbReference type="GO" id="GO:0008240">
    <property type="term" value="F:tripeptidyl-peptidase activity"/>
    <property type="evidence" value="ECO:0007669"/>
    <property type="project" value="TreeGrafter"/>
</dbReference>
<dbReference type="InterPro" id="IPR050819">
    <property type="entry name" value="Tripeptidyl-peptidase_I"/>
</dbReference>
<dbReference type="PROSITE" id="PS51695">
    <property type="entry name" value="SEDOLISIN"/>
    <property type="match status" value="1"/>
</dbReference>
<evidence type="ECO:0000256" key="3">
    <source>
        <dbReference type="ARBA" id="ARBA00022825"/>
    </source>
</evidence>
<name>A0AAX4NHP7_9ARCH</name>
<protein>
    <recommendedName>
        <fullName evidence="5">Peptidase S53 domain-containing protein</fullName>
    </recommendedName>
</protein>
<keyword evidence="2" id="KW-0378">Hydrolase</keyword>
<dbReference type="InterPro" id="IPR030400">
    <property type="entry name" value="Sedolisin_dom"/>
</dbReference>
<dbReference type="GO" id="GO:0004252">
    <property type="term" value="F:serine-type endopeptidase activity"/>
    <property type="evidence" value="ECO:0007669"/>
    <property type="project" value="InterPro"/>
</dbReference>
<dbReference type="InterPro" id="IPR023828">
    <property type="entry name" value="Peptidase_S8_Ser-AS"/>
</dbReference>
<feature type="domain" description="Peptidase S53" evidence="5">
    <location>
        <begin position="145"/>
        <end position="494"/>
    </location>
</feature>